<dbReference type="Pfam" id="PF23176">
    <property type="entry name" value="bHLH_LHW"/>
    <property type="match status" value="1"/>
</dbReference>
<protein>
    <recommendedName>
        <fullName evidence="4">BHLH domain-containing protein</fullName>
    </recommendedName>
</protein>
<evidence type="ECO:0000313" key="5">
    <source>
        <dbReference type="EMBL" id="KAK9123885.1"/>
    </source>
</evidence>
<sequence length="560" mass="61410">MGTSSLRQLLRIICRTLRWDYAVFWKLHHQREMLLSWEDGYCDHSALSESRDIIPSNVCISETALTSPISHCHTSNGISLPFACMSFLRYSLGEGSVGKVASTGKDCLISVEDLNPDLLSDYPEEWQLQFAAGIKTILLVPVVPIGVVQLGSLEKVAQDPSLVTLVKDMINNLLSVQEVFTSSSSHEDLNNLSLSSDRTFLEGLPESSAVTTLNTQSKLITYDNVLELGDKQMTKDELSATTLDIMSQFMVEDNFHVQGVDVTCARNSAFGPTVGGLMSVSQSKYSKDAEIDMPNHALGMDMKFGPSEHMNSHPTGEETSEMDSLSFLNFPLGSELHKALAYPCYDYLWETSVFGEDLFGGSALYHSDPAGETSISESNVSFLHDSEAHNLLGAVVANTYGASANRSNNLPSPTTSSNQFAASCQTESPSVCNVVGGSDSSPLSNDSSKSGELLSSPTLEHKTSKFIDEKQQRKGLGHVQPRKGARPSHINKKKGRLDGQKPRPRDRQMIQDRVKELRELVPNGAKCSIDALLHKTIKHMLFLKSATGQAEKLKKRIYPK</sequence>
<dbReference type="InterPro" id="IPR029016">
    <property type="entry name" value="GAF-like_dom_sf"/>
</dbReference>
<dbReference type="EMBL" id="JBBNAE010000005">
    <property type="protein sequence ID" value="KAK9123885.1"/>
    <property type="molecule type" value="Genomic_DNA"/>
</dbReference>
<keyword evidence="2" id="KW-0804">Transcription</keyword>
<dbReference type="InterPro" id="IPR025610">
    <property type="entry name" value="MYC/MYB_N"/>
</dbReference>
<dbReference type="Proteomes" id="UP001417504">
    <property type="component" value="Unassembled WGS sequence"/>
</dbReference>
<name>A0AAP0IZ72_9MAGN</name>
<dbReference type="InterPro" id="IPR011598">
    <property type="entry name" value="bHLH_dom"/>
</dbReference>
<dbReference type="Gene3D" id="3.30.450.40">
    <property type="match status" value="1"/>
</dbReference>
<dbReference type="PANTHER" id="PTHR46196:SF3">
    <property type="entry name" value="TRANSCRIPTION FACTOR LHW-LIKE ISOFORM X1"/>
    <property type="match status" value="1"/>
</dbReference>
<evidence type="ECO:0000313" key="6">
    <source>
        <dbReference type="Proteomes" id="UP001417504"/>
    </source>
</evidence>
<reference evidence="5 6" key="1">
    <citation type="submission" date="2024-01" db="EMBL/GenBank/DDBJ databases">
        <title>Genome assemblies of Stephania.</title>
        <authorList>
            <person name="Yang L."/>
        </authorList>
    </citation>
    <scope>NUCLEOTIDE SEQUENCE [LARGE SCALE GENOMIC DNA]</scope>
    <source>
        <strain evidence="5">QJT</strain>
        <tissue evidence="5">Leaf</tissue>
    </source>
</reference>
<proteinExistence type="predicted"/>
<accession>A0AAP0IZ72</accession>
<evidence type="ECO:0000256" key="3">
    <source>
        <dbReference type="SAM" id="MobiDB-lite"/>
    </source>
</evidence>
<feature type="region of interest" description="Disordered" evidence="3">
    <location>
        <begin position="433"/>
        <end position="507"/>
    </location>
</feature>
<feature type="compositionally biased region" description="Basic and acidic residues" evidence="3">
    <location>
        <begin position="459"/>
        <end position="472"/>
    </location>
</feature>
<dbReference type="SUPFAM" id="SSF55781">
    <property type="entry name" value="GAF domain-like"/>
    <property type="match status" value="1"/>
</dbReference>
<gene>
    <name evidence="5" type="ORF">Sjap_013487</name>
</gene>
<keyword evidence="1" id="KW-0805">Transcription regulation</keyword>
<feature type="domain" description="BHLH" evidence="4">
    <location>
        <begin position="494"/>
        <end position="543"/>
    </location>
</feature>
<keyword evidence="6" id="KW-1185">Reference proteome</keyword>
<dbReference type="AlphaFoldDB" id="A0AAP0IZ72"/>
<evidence type="ECO:0000256" key="1">
    <source>
        <dbReference type="ARBA" id="ARBA00023015"/>
    </source>
</evidence>
<feature type="compositionally biased region" description="Low complexity" evidence="3">
    <location>
        <begin position="436"/>
        <end position="451"/>
    </location>
</feature>
<dbReference type="PANTHER" id="PTHR46196">
    <property type="entry name" value="TRANSCRIPTION FACTOR BHLH155-LIKE ISOFORM X1-RELATED"/>
    <property type="match status" value="1"/>
</dbReference>
<evidence type="ECO:0000259" key="4">
    <source>
        <dbReference type="PROSITE" id="PS50888"/>
    </source>
</evidence>
<organism evidence="5 6">
    <name type="scientific">Stephania japonica</name>
    <dbReference type="NCBI Taxonomy" id="461633"/>
    <lineage>
        <taxon>Eukaryota</taxon>
        <taxon>Viridiplantae</taxon>
        <taxon>Streptophyta</taxon>
        <taxon>Embryophyta</taxon>
        <taxon>Tracheophyta</taxon>
        <taxon>Spermatophyta</taxon>
        <taxon>Magnoliopsida</taxon>
        <taxon>Ranunculales</taxon>
        <taxon>Menispermaceae</taxon>
        <taxon>Menispermoideae</taxon>
        <taxon>Cissampelideae</taxon>
        <taxon>Stephania</taxon>
    </lineage>
</organism>
<dbReference type="InterPro" id="IPR043561">
    <property type="entry name" value="LHW-like"/>
</dbReference>
<dbReference type="PROSITE" id="PS50888">
    <property type="entry name" value="BHLH"/>
    <property type="match status" value="1"/>
</dbReference>
<evidence type="ECO:0000256" key="2">
    <source>
        <dbReference type="ARBA" id="ARBA00023163"/>
    </source>
</evidence>
<comment type="caution">
    <text evidence="5">The sequence shown here is derived from an EMBL/GenBank/DDBJ whole genome shotgun (WGS) entry which is preliminary data.</text>
</comment>
<dbReference type="Pfam" id="PF14215">
    <property type="entry name" value="bHLH-MYC_N"/>
    <property type="match status" value="1"/>
</dbReference>
<dbReference type="GO" id="GO:0003700">
    <property type="term" value="F:DNA-binding transcription factor activity"/>
    <property type="evidence" value="ECO:0007669"/>
    <property type="project" value="InterPro"/>
</dbReference>
<feature type="compositionally biased region" description="Basic and acidic residues" evidence="3">
    <location>
        <begin position="496"/>
        <end position="507"/>
    </location>
</feature>
<feature type="compositionally biased region" description="Basic residues" evidence="3">
    <location>
        <begin position="473"/>
        <end position="495"/>
    </location>
</feature>
<dbReference type="GO" id="GO:0046983">
    <property type="term" value="F:protein dimerization activity"/>
    <property type="evidence" value="ECO:0007669"/>
    <property type="project" value="InterPro"/>
</dbReference>